<reference evidence="1 2" key="1">
    <citation type="submission" date="2019-02" db="EMBL/GenBank/DDBJ databases">
        <title>Deep-cultivation of Planctomycetes and their phenomic and genomic characterization uncovers novel biology.</title>
        <authorList>
            <person name="Wiegand S."/>
            <person name="Jogler M."/>
            <person name="Boedeker C."/>
            <person name="Pinto D."/>
            <person name="Vollmers J."/>
            <person name="Rivas-Marin E."/>
            <person name="Kohn T."/>
            <person name="Peeters S.H."/>
            <person name="Heuer A."/>
            <person name="Rast P."/>
            <person name="Oberbeckmann S."/>
            <person name="Bunk B."/>
            <person name="Jeske O."/>
            <person name="Meyerdierks A."/>
            <person name="Storesund J.E."/>
            <person name="Kallscheuer N."/>
            <person name="Luecker S."/>
            <person name="Lage O.M."/>
            <person name="Pohl T."/>
            <person name="Merkel B.J."/>
            <person name="Hornburger P."/>
            <person name="Mueller R.-W."/>
            <person name="Bruemmer F."/>
            <person name="Labrenz M."/>
            <person name="Spormann A.M."/>
            <person name="Op Den Camp H."/>
            <person name="Overmann J."/>
            <person name="Amann R."/>
            <person name="Jetten M.S.M."/>
            <person name="Mascher T."/>
            <person name="Medema M.H."/>
            <person name="Devos D.P."/>
            <person name="Kaster A.-K."/>
            <person name="Ovreas L."/>
            <person name="Rohde M."/>
            <person name="Galperin M.Y."/>
            <person name="Jogler C."/>
        </authorList>
    </citation>
    <scope>NUCLEOTIDE SEQUENCE [LARGE SCALE GENOMIC DNA]</scope>
    <source>
        <strain evidence="1 2">Poly41</strain>
    </source>
</reference>
<keyword evidence="2" id="KW-1185">Reference proteome</keyword>
<comment type="caution">
    <text evidence="1">The sequence shown here is derived from an EMBL/GenBank/DDBJ whole genome shotgun (WGS) entry which is preliminary data.</text>
</comment>
<accession>A0A5C6DV94</accession>
<sequence>MKVWFGFCYQHIFHQPLHSTSRIGRCDRPLGTLPYRSLFWVVTTSKVSVRKKFLQKSSNHLTWMLATIESGLSLTEIDGRANEFASRFGLVVGTTPLKHGKAPLPPSGARLARPVRIRF</sequence>
<organism evidence="1 2">
    <name type="scientific">Novipirellula artificiosorum</name>
    <dbReference type="NCBI Taxonomy" id="2528016"/>
    <lineage>
        <taxon>Bacteria</taxon>
        <taxon>Pseudomonadati</taxon>
        <taxon>Planctomycetota</taxon>
        <taxon>Planctomycetia</taxon>
        <taxon>Pirellulales</taxon>
        <taxon>Pirellulaceae</taxon>
        <taxon>Novipirellula</taxon>
    </lineage>
</organism>
<evidence type="ECO:0000313" key="1">
    <source>
        <dbReference type="EMBL" id="TWU40522.1"/>
    </source>
</evidence>
<proteinExistence type="predicted"/>
<name>A0A5C6DV94_9BACT</name>
<dbReference type="AlphaFoldDB" id="A0A5C6DV94"/>
<dbReference type="Proteomes" id="UP000319143">
    <property type="component" value="Unassembled WGS sequence"/>
</dbReference>
<evidence type="ECO:0000313" key="2">
    <source>
        <dbReference type="Proteomes" id="UP000319143"/>
    </source>
</evidence>
<gene>
    <name evidence="1" type="ORF">Poly41_13550</name>
</gene>
<protein>
    <submittedName>
        <fullName evidence="1">Uncharacterized protein</fullName>
    </submittedName>
</protein>
<dbReference type="EMBL" id="SJPV01000002">
    <property type="protein sequence ID" value="TWU40522.1"/>
    <property type="molecule type" value="Genomic_DNA"/>
</dbReference>